<comment type="subcellular location">
    <subcellularLocation>
        <location evidence="1 10">Cell outer membrane</location>
        <topology evidence="1 10">Multi-pass membrane protein</topology>
    </subcellularLocation>
</comment>
<name>A0ABV6YXN9_UNCC1</name>
<evidence type="ECO:0000256" key="6">
    <source>
        <dbReference type="ARBA" id="ARBA00023077"/>
    </source>
</evidence>
<evidence type="ECO:0000259" key="13">
    <source>
        <dbReference type="Pfam" id="PF00593"/>
    </source>
</evidence>
<keyword evidence="3 10" id="KW-1134">Transmembrane beta strand</keyword>
<evidence type="ECO:0000256" key="8">
    <source>
        <dbReference type="ARBA" id="ARBA00023170"/>
    </source>
</evidence>
<dbReference type="Pfam" id="PF00593">
    <property type="entry name" value="TonB_dep_Rec_b-barrel"/>
    <property type="match status" value="1"/>
</dbReference>
<dbReference type="InterPro" id="IPR000531">
    <property type="entry name" value="Beta-barrel_TonB"/>
</dbReference>
<evidence type="ECO:0000313" key="16">
    <source>
        <dbReference type="Proteomes" id="UP001594351"/>
    </source>
</evidence>
<evidence type="ECO:0000256" key="12">
    <source>
        <dbReference type="SAM" id="MobiDB-lite"/>
    </source>
</evidence>
<keyword evidence="6 11" id="KW-0798">TonB box</keyword>
<dbReference type="InterPro" id="IPR012910">
    <property type="entry name" value="Plug_dom"/>
</dbReference>
<evidence type="ECO:0000259" key="14">
    <source>
        <dbReference type="Pfam" id="PF07715"/>
    </source>
</evidence>
<feature type="domain" description="TonB-dependent receptor-like beta-barrel" evidence="13">
    <location>
        <begin position="233"/>
        <end position="640"/>
    </location>
</feature>
<organism evidence="15 16">
    <name type="scientific">candidate division CSSED10-310 bacterium</name>
    <dbReference type="NCBI Taxonomy" id="2855610"/>
    <lineage>
        <taxon>Bacteria</taxon>
        <taxon>Bacteria division CSSED10-310</taxon>
    </lineage>
</organism>
<feature type="region of interest" description="Disordered" evidence="12">
    <location>
        <begin position="244"/>
        <end position="265"/>
    </location>
</feature>
<sequence length="679" mass="76684">MYFFEMSLDEMELLPVVTASRKEEKLRDAPATIMVITAQQIKERGYEQLEDVLRDVPGIDLVHVNGTWPTIWAQRGLYGDENKRTLLLIDGLVENNILEGSVLGGPQYSLHHVERIEIIWGPASALYGANAFGGIINIITRKGSTINGIEYHKGYGSDNTFSDKFLIGYGRDQVDFTLSGSLYRTDGPVFEERHPQYSNSYVDNAFSLVSRFRYKSFKIGYSVFDRPMGEGLFSNSPAVQHYGLPPYGYQNSEGTDGGSAQTDLNDEKPSLWHSVTQTLFCSSELAVNESLTMNGTCYYRKTEIAADSYSYDYRNGAFHRDPYQHVSDLFGTELQLDYSLTSNQDIILGINYEQINVEKGYRATQAIDETTSILLGSSERIYNIYHNLAFFGQYRWRLETSIPTNFIIGLRHDTNNIYGDTTNPRLGIVSRLFKKATLKVLYGTAYRAPNNFELFTETSVRIANPELSPEREKTFAIDFSYIYSNHVQFELNFFHNDFDEIIVSNVETDIPIPGQDGEFYKQTQNQGEAEVSGVELKVVSDFTKNVHGFLNVSYQEGQQNDGHESYDIPNTARIKANLGLTITVPDILSLYVVENIVGARTTAVTNPDDSTAGYYLTNLTLTTKKLFKNRFQASVSVDNVFDTWWEDPGIRSATGGYYGTRHPQPGRAAFVSLHFSFQD</sequence>
<keyword evidence="7 10" id="KW-0472">Membrane</keyword>
<keyword evidence="8 15" id="KW-0675">Receptor</keyword>
<keyword evidence="16" id="KW-1185">Reference proteome</keyword>
<keyword evidence="5" id="KW-0732">Signal</keyword>
<dbReference type="Pfam" id="PF07715">
    <property type="entry name" value="Plug"/>
    <property type="match status" value="1"/>
</dbReference>
<evidence type="ECO:0000256" key="2">
    <source>
        <dbReference type="ARBA" id="ARBA00022448"/>
    </source>
</evidence>
<dbReference type="Gene3D" id="2.40.170.20">
    <property type="entry name" value="TonB-dependent receptor, beta-barrel domain"/>
    <property type="match status" value="1"/>
</dbReference>
<evidence type="ECO:0000256" key="9">
    <source>
        <dbReference type="ARBA" id="ARBA00023237"/>
    </source>
</evidence>
<keyword evidence="4 10" id="KW-0812">Transmembrane</keyword>
<evidence type="ECO:0000256" key="4">
    <source>
        <dbReference type="ARBA" id="ARBA00022692"/>
    </source>
</evidence>
<evidence type="ECO:0000256" key="11">
    <source>
        <dbReference type="RuleBase" id="RU003357"/>
    </source>
</evidence>
<protein>
    <submittedName>
        <fullName evidence="15">TonB-dependent receptor plug domain-containing protein</fullName>
    </submittedName>
</protein>
<evidence type="ECO:0000256" key="3">
    <source>
        <dbReference type="ARBA" id="ARBA00022452"/>
    </source>
</evidence>
<dbReference type="Proteomes" id="UP001594351">
    <property type="component" value="Unassembled WGS sequence"/>
</dbReference>
<dbReference type="PANTHER" id="PTHR30069:SF29">
    <property type="entry name" value="HEMOGLOBIN AND HEMOGLOBIN-HAPTOGLOBIN-BINDING PROTEIN 1-RELATED"/>
    <property type="match status" value="1"/>
</dbReference>
<evidence type="ECO:0000256" key="7">
    <source>
        <dbReference type="ARBA" id="ARBA00023136"/>
    </source>
</evidence>
<dbReference type="InterPro" id="IPR037066">
    <property type="entry name" value="Plug_dom_sf"/>
</dbReference>
<evidence type="ECO:0000256" key="1">
    <source>
        <dbReference type="ARBA" id="ARBA00004571"/>
    </source>
</evidence>
<comment type="similarity">
    <text evidence="10 11">Belongs to the TonB-dependent receptor family.</text>
</comment>
<evidence type="ECO:0000256" key="10">
    <source>
        <dbReference type="PROSITE-ProRule" id="PRU01360"/>
    </source>
</evidence>
<comment type="caution">
    <text evidence="15">The sequence shown here is derived from an EMBL/GenBank/DDBJ whole genome shotgun (WGS) entry which is preliminary data.</text>
</comment>
<evidence type="ECO:0000313" key="15">
    <source>
        <dbReference type="EMBL" id="MFC1850969.1"/>
    </source>
</evidence>
<feature type="compositionally biased region" description="Polar residues" evidence="12">
    <location>
        <begin position="249"/>
        <end position="263"/>
    </location>
</feature>
<dbReference type="InterPro" id="IPR036942">
    <property type="entry name" value="Beta-barrel_TonB_sf"/>
</dbReference>
<keyword evidence="9 10" id="KW-0998">Cell outer membrane</keyword>
<keyword evidence="2 10" id="KW-0813">Transport</keyword>
<feature type="domain" description="TonB-dependent receptor plug" evidence="14">
    <location>
        <begin position="26"/>
        <end position="135"/>
    </location>
</feature>
<evidence type="ECO:0000256" key="5">
    <source>
        <dbReference type="ARBA" id="ARBA00022729"/>
    </source>
</evidence>
<dbReference type="Gene3D" id="2.170.130.10">
    <property type="entry name" value="TonB-dependent receptor, plug domain"/>
    <property type="match status" value="1"/>
</dbReference>
<dbReference type="EMBL" id="JBHPBY010000139">
    <property type="protein sequence ID" value="MFC1850969.1"/>
    <property type="molecule type" value="Genomic_DNA"/>
</dbReference>
<dbReference type="SUPFAM" id="SSF56935">
    <property type="entry name" value="Porins"/>
    <property type="match status" value="1"/>
</dbReference>
<accession>A0ABV6YXN9</accession>
<gene>
    <name evidence="15" type="ORF">ACFL27_12315</name>
</gene>
<reference evidence="15 16" key="1">
    <citation type="submission" date="2024-09" db="EMBL/GenBank/DDBJ databases">
        <title>Laminarin stimulates single cell rates of sulfate reduction while oxygen inhibits transcriptomic activity in coastal marine sediment.</title>
        <authorList>
            <person name="Lindsay M."/>
            <person name="Orcutt B."/>
            <person name="Emerson D."/>
            <person name="Stepanauskas R."/>
            <person name="D'Angelo T."/>
        </authorList>
    </citation>
    <scope>NUCLEOTIDE SEQUENCE [LARGE SCALE GENOMIC DNA]</scope>
    <source>
        <strain evidence="15">SAG AM-311-K15</strain>
    </source>
</reference>
<proteinExistence type="inferred from homology"/>
<dbReference type="InterPro" id="IPR039426">
    <property type="entry name" value="TonB-dep_rcpt-like"/>
</dbReference>
<dbReference type="PROSITE" id="PS52016">
    <property type="entry name" value="TONB_DEPENDENT_REC_3"/>
    <property type="match status" value="1"/>
</dbReference>
<dbReference type="PANTHER" id="PTHR30069">
    <property type="entry name" value="TONB-DEPENDENT OUTER MEMBRANE RECEPTOR"/>
    <property type="match status" value="1"/>
</dbReference>